<dbReference type="Gene3D" id="1.20.5.3310">
    <property type="match status" value="1"/>
</dbReference>
<evidence type="ECO:0000256" key="6">
    <source>
        <dbReference type="ARBA" id="ARBA00022989"/>
    </source>
</evidence>
<dbReference type="GO" id="GO:0008320">
    <property type="term" value="F:protein transmembrane transporter activity"/>
    <property type="evidence" value="ECO:0007669"/>
    <property type="project" value="UniProtKB-UniRule"/>
</dbReference>
<keyword evidence="5 9" id="KW-0653">Protein transport</keyword>
<name>A0A1B1UGY6_9BRAD</name>
<evidence type="ECO:0000256" key="2">
    <source>
        <dbReference type="ARBA" id="ARBA00022448"/>
    </source>
</evidence>
<dbReference type="NCBIfam" id="TIGR01410">
    <property type="entry name" value="tatB"/>
    <property type="match status" value="1"/>
</dbReference>
<comment type="similarity">
    <text evidence="9">Belongs to the TatB family.</text>
</comment>
<dbReference type="InterPro" id="IPR018448">
    <property type="entry name" value="TatB"/>
</dbReference>
<evidence type="ECO:0000313" key="11">
    <source>
        <dbReference type="EMBL" id="ANW02017.1"/>
    </source>
</evidence>
<keyword evidence="2 9" id="KW-0813">Transport</keyword>
<evidence type="ECO:0000256" key="8">
    <source>
        <dbReference type="ARBA" id="ARBA00023136"/>
    </source>
</evidence>
<dbReference type="GO" id="GO:0033281">
    <property type="term" value="C:TAT protein transport complex"/>
    <property type="evidence" value="ECO:0007669"/>
    <property type="project" value="UniProtKB-UniRule"/>
</dbReference>
<evidence type="ECO:0000256" key="9">
    <source>
        <dbReference type="HAMAP-Rule" id="MF_00237"/>
    </source>
</evidence>
<reference evidence="11 12" key="1">
    <citation type="submission" date="2016-07" db="EMBL/GenBank/DDBJ databases">
        <title>Complete genome sequence of Bradyrhizobium icense LMTR 13T, a potential inoculant strain isolated from lima bean (Phaseolus lunatus) in Peru.</title>
        <authorList>
            <person name="Ormeno-Orrillo E."/>
            <person name="Duran D."/>
            <person name="Rogel M.A."/>
            <person name="Rey L."/>
            <person name="Imperial J."/>
            <person name="Ruiz-Argueso T."/>
            <person name="Martinez-Romero E."/>
        </authorList>
    </citation>
    <scope>NUCLEOTIDE SEQUENCE [LARGE SCALE GENOMIC DNA]</scope>
    <source>
        <strain evidence="11 12">LMTR 13</strain>
    </source>
</reference>
<dbReference type="Pfam" id="PF02416">
    <property type="entry name" value="TatA_B_E"/>
    <property type="match status" value="1"/>
</dbReference>
<protein>
    <recommendedName>
        <fullName evidence="9">Sec-independent protein translocase protein TatB</fullName>
    </recommendedName>
</protein>
<feature type="transmembrane region" description="Helical" evidence="10">
    <location>
        <begin position="6"/>
        <end position="22"/>
    </location>
</feature>
<dbReference type="EMBL" id="CP016428">
    <property type="protein sequence ID" value="ANW02017.1"/>
    <property type="molecule type" value="Genomic_DNA"/>
</dbReference>
<keyword evidence="6 9" id="KW-1133">Transmembrane helix</keyword>
<evidence type="ECO:0000256" key="10">
    <source>
        <dbReference type="SAM" id="Phobius"/>
    </source>
</evidence>
<keyword evidence="8 9" id="KW-0472">Membrane</keyword>
<dbReference type="OrthoDB" id="7206969at2"/>
<dbReference type="PRINTS" id="PR01506">
    <property type="entry name" value="TATBPROTEIN"/>
</dbReference>
<evidence type="ECO:0000256" key="1">
    <source>
        <dbReference type="ARBA" id="ARBA00004167"/>
    </source>
</evidence>
<gene>
    <name evidence="9" type="primary">tatB</name>
    <name evidence="11" type="ORF">LMTR13_19425</name>
</gene>
<dbReference type="RefSeq" id="WP_065729230.1">
    <property type="nucleotide sequence ID" value="NZ_CP016428.1"/>
</dbReference>
<dbReference type="HAMAP" id="MF_00237">
    <property type="entry name" value="TatB"/>
    <property type="match status" value="1"/>
</dbReference>
<dbReference type="PANTHER" id="PTHR33162:SF1">
    <property type="entry name" value="SEC-INDEPENDENT PROTEIN TRANSLOCASE PROTEIN TATA, CHLOROPLASTIC"/>
    <property type="match status" value="1"/>
</dbReference>
<keyword evidence="12" id="KW-1185">Reference proteome</keyword>
<sequence length="172" mass="18202">MFDIGWSELVIIAVVALIAIGPKELPGVLRMVGQWMGKARKMASEFQGQFQEAMREAEMADLKKSFDEVKDTATALSPASVMTSLQKDVNDALQIGDIDKPATTQPNDAQMASAIGEPVTPTTPAAPAPETFVEAEAHAAASEPLAITREVQAVQQDVAPSAPDILKDAKAS</sequence>
<comment type="function">
    <text evidence="9">Part of the twin-arginine translocation (Tat) system that transports large folded proteins containing a characteristic twin-arginine motif in their signal peptide across membranes. Together with TatC, TatB is part of a receptor directly interacting with Tat signal peptides. TatB may form an oligomeric binding site that transiently accommodates folded Tat precursor proteins before their translocation.</text>
</comment>
<comment type="subunit">
    <text evidence="9">The Tat system comprises two distinct complexes: a TatABC complex, containing multiple copies of TatA, TatB and TatC subunits, and a separate TatA complex, containing only TatA subunits. Substrates initially bind to the TatABC complex, which probably triggers association of the separate TatA complex to form the active translocon.</text>
</comment>
<dbReference type="GO" id="GO:0043953">
    <property type="term" value="P:protein transport by the Tat complex"/>
    <property type="evidence" value="ECO:0007669"/>
    <property type="project" value="UniProtKB-UniRule"/>
</dbReference>
<dbReference type="InterPro" id="IPR003369">
    <property type="entry name" value="TatA/B/E"/>
</dbReference>
<keyword evidence="3 9" id="KW-1003">Cell membrane</keyword>
<keyword evidence="4 9" id="KW-0812">Transmembrane</keyword>
<dbReference type="AlphaFoldDB" id="A0A1B1UGY6"/>
<dbReference type="PANTHER" id="PTHR33162">
    <property type="entry name" value="SEC-INDEPENDENT PROTEIN TRANSLOCASE PROTEIN TATA, CHLOROPLASTIC"/>
    <property type="match status" value="1"/>
</dbReference>
<organism evidence="11 12">
    <name type="scientific">Bradyrhizobium icense</name>
    <dbReference type="NCBI Taxonomy" id="1274631"/>
    <lineage>
        <taxon>Bacteria</taxon>
        <taxon>Pseudomonadati</taxon>
        <taxon>Pseudomonadota</taxon>
        <taxon>Alphaproteobacteria</taxon>
        <taxon>Hyphomicrobiales</taxon>
        <taxon>Nitrobacteraceae</taxon>
        <taxon>Bradyrhizobium</taxon>
    </lineage>
</organism>
<proteinExistence type="inferred from homology"/>
<dbReference type="Proteomes" id="UP000092839">
    <property type="component" value="Chromosome"/>
</dbReference>
<comment type="subcellular location">
    <subcellularLocation>
        <location evidence="9">Cell membrane</location>
        <topology evidence="9">Single-pass membrane protein</topology>
    </subcellularLocation>
    <subcellularLocation>
        <location evidence="1">Membrane</location>
        <topology evidence="1">Single-pass membrane protein</topology>
    </subcellularLocation>
</comment>
<dbReference type="STRING" id="1274631.LMTR13_19425"/>
<dbReference type="KEGG" id="bic:LMTR13_19425"/>
<evidence type="ECO:0000256" key="7">
    <source>
        <dbReference type="ARBA" id="ARBA00023010"/>
    </source>
</evidence>
<evidence type="ECO:0000313" key="12">
    <source>
        <dbReference type="Proteomes" id="UP000092839"/>
    </source>
</evidence>
<keyword evidence="7 9" id="KW-0811">Translocation</keyword>
<evidence type="ECO:0000256" key="3">
    <source>
        <dbReference type="ARBA" id="ARBA00022475"/>
    </source>
</evidence>
<evidence type="ECO:0000256" key="5">
    <source>
        <dbReference type="ARBA" id="ARBA00022927"/>
    </source>
</evidence>
<evidence type="ECO:0000256" key="4">
    <source>
        <dbReference type="ARBA" id="ARBA00022692"/>
    </source>
</evidence>
<accession>A0A1B1UGY6</accession>